<dbReference type="EMBL" id="JAFMYV010000002">
    <property type="protein sequence ID" value="MBO0935765.1"/>
    <property type="molecule type" value="Genomic_DNA"/>
</dbReference>
<reference evidence="2" key="1">
    <citation type="submission" date="2021-03" db="EMBL/GenBank/DDBJ databases">
        <title>Fibrella sp. HMF5335 genome sequencing and assembly.</title>
        <authorList>
            <person name="Kang H."/>
            <person name="Kim H."/>
            <person name="Bae S."/>
            <person name="Joh K."/>
        </authorList>
    </citation>
    <scope>NUCLEOTIDE SEQUENCE</scope>
    <source>
        <strain evidence="2">HMF5335</strain>
    </source>
</reference>
<evidence type="ECO:0000313" key="2">
    <source>
        <dbReference type="EMBL" id="MBO0935765.1"/>
    </source>
</evidence>
<gene>
    <name evidence="2" type="ORF">J2I47_04315</name>
</gene>
<proteinExistence type="predicted"/>
<dbReference type="AlphaFoldDB" id="A0A939GE07"/>
<feature type="signal peptide" evidence="1">
    <location>
        <begin position="1"/>
        <end position="20"/>
    </location>
</feature>
<evidence type="ECO:0000313" key="3">
    <source>
        <dbReference type="Proteomes" id="UP000664034"/>
    </source>
</evidence>
<name>A0A939GE07_9BACT</name>
<comment type="caution">
    <text evidence="2">The sequence shown here is derived from an EMBL/GenBank/DDBJ whole genome shotgun (WGS) entry which is preliminary data.</text>
</comment>
<feature type="chain" id="PRO_5037141656" evidence="1">
    <location>
        <begin position="21"/>
        <end position="379"/>
    </location>
</feature>
<evidence type="ECO:0000256" key="1">
    <source>
        <dbReference type="SAM" id="SignalP"/>
    </source>
</evidence>
<keyword evidence="3" id="KW-1185">Reference proteome</keyword>
<dbReference type="RefSeq" id="WP_207363330.1">
    <property type="nucleotide sequence ID" value="NZ_JAFMYV010000002.1"/>
</dbReference>
<protein>
    <submittedName>
        <fullName evidence="2">Uncharacterized protein</fullName>
    </submittedName>
</protein>
<accession>A0A939GE07</accession>
<keyword evidence="1" id="KW-0732">Signal</keyword>
<organism evidence="2 3">
    <name type="scientific">Fibrella rubiginis</name>
    <dbReference type="NCBI Taxonomy" id="2817060"/>
    <lineage>
        <taxon>Bacteria</taxon>
        <taxon>Pseudomonadati</taxon>
        <taxon>Bacteroidota</taxon>
        <taxon>Cytophagia</taxon>
        <taxon>Cytophagales</taxon>
        <taxon>Spirosomataceae</taxon>
        <taxon>Fibrella</taxon>
    </lineage>
</organism>
<dbReference type="Proteomes" id="UP000664034">
    <property type="component" value="Unassembled WGS sequence"/>
</dbReference>
<sequence length="379" mass="41453">MKTVLLFTLLLVVSLTAASAQTSPVDTTNGRSYYILLKDGSHIHGRIVRSDSVMYVVKPRVGPVTYVERALFGSISSTAPVPAADLTYYTQTEATRPGLSRPGQTTLSPNQYVISLSDGTTLSGQVLSQDSSRVVIKTNTIGTVYVPADRVLRMERGTVAGNTARGRLNSDEAYPNIFPQYMAFTPTAYQAEKGRVYYRNSIFYLNQFDVGITNNWSIGAGAFLFPVTSFGWLSTKLSVPLGEHARIAVQGQLIYGVTDFIYRRGFNTNFIQGLLSLGTSQNNVTIGLGFSGERGSSGQLLTVGIVRKVSSLITFISENQLILGESSDTIAKVGGGVRFDRRRHSFDLSANVPITFSRYFSTPQFTLIPWVAYQVRIGQ</sequence>